<dbReference type="KEGG" id="mmaa:FR932_15105"/>
<dbReference type="AlphaFoldDB" id="A0A5J6WP38"/>
<keyword evidence="1" id="KW-0812">Transmembrane</keyword>
<feature type="transmembrane region" description="Helical" evidence="1">
    <location>
        <begin position="6"/>
        <end position="22"/>
    </location>
</feature>
<dbReference type="InterPro" id="IPR019201">
    <property type="entry name" value="DUF2065"/>
</dbReference>
<keyword evidence="1" id="KW-1133">Transmembrane helix</keyword>
<name>A0A5J6WP38_MORMI</name>
<protein>
    <submittedName>
        <fullName evidence="2">DUF2065 family protein</fullName>
    </submittedName>
</protein>
<dbReference type="OrthoDB" id="9182237at2"/>
<dbReference type="EMBL" id="CP044399">
    <property type="protein sequence ID" value="QFI39091.1"/>
    <property type="molecule type" value="Genomic_DNA"/>
</dbReference>
<proteinExistence type="predicted"/>
<gene>
    <name evidence="2" type="ORF">FR932_15105</name>
</gene>
<sequence>MGNELWLALAIVFIIEGIMPMLMPKQWQKMLTSVSQQPTNKVRKYAGCLVVTGFVLLFIV</sequence>
<dbReference type="PANTHER" id="PTHR38602">
    <property type="entry name" value="INNER MEMBRANE PROTEIN-RELATED"/>
    <property type="match status" value="1"/>
</dbReference>
<evidence type="ECO:0000313" key="3">
    <source>
        <dbReference type="Proteomes" id="UP000327424"/>
    </source>
</evidence>
<dbReference type="Proteomes" id="UP000327424">
    <property type="component" value="Chromosome"/>
</dbReference>
<evidence type="ECO:0000313" key="2">
    <source>
        <dbReference type="EMBL" id="QFI39091.1"/>
    </source>
</evidence>
<dbReference type="Pfam" id="PF09838">
    <property type="entry name" value="DUF2065"/>
    <property type="match status" value="1"/>
</dbReference>
<feature type="transmembrane region" description="Helical" evidence="1">
    <location>
        <begin position="42"/>
        <end position="59"/>
    </location>
</feature>
<dbReference type="PANTHER" id="PTHR38602:SF1">
    <property type="entry name" value="INNER MEMBRANE PROTEIN"/>
    <property type="match status" value="1"/>
</dbReference>
<evidence type="ECO:0000256" key="1">
    <source>
        <dbReference type="SAM" id="Phobius"/>
    </source>
</evidence>
<keyword evidence="1" id="KW-0472">Membrane</keyword>
<keyword evidence="3" id="KW-1185">Reference proteome</keyword>
<accession>A0A5J6WP38</accession>
<organism evidence="2 3">
    <name type="scientific">Moritella marina ATCC 15381</name>
    <dbReference type="NCBI Taxonomy" id="1202962"/>
    <lineage>
        <taxon>Bacteria</taxon>
        <taxon>Pseudomonadati</taxon>
        <taxon>Pseudomonadota</taxon>
        <taxon>Gammaproteobacteria</taxon>
        <taxon>Alteromonadales</taxon>
        <taxon>Moritellaceae</taxon>
        <taxon>Moritella</taxon>
    </lineage>
</organism>
<reference evidence="2 3" key="1">
    <citation type="submission" date="2019-09" db="EMBL/GenBank/DDBJ databases">
        <title>Hybrid Assembly of the complete Genome of the Deep-Sea Bacterium Moritella marina from long Nanopore and Illumina reads.</title>
        <authorList>
            <person name="Magin S."/>
            <person name="Georgoulis A."/>
            <person name="Papadimitriou K."/>
            <person name="Iliakis G."/>
            <person name="Vorgias C.E."/>
        </authorList>
    </citation>
    <scope>NUCLEOTIDE SEQUENCE [LARGE SCALE GENOMIC DNA]</scope>
    <source>
        <strain evidence="2 3">MP-1</strain>
    </source>
</reference>
<dbReference type="RefSeq" id="WP_019441740.1">
    <property type="nucleotide sequence ID" value="NZ_ALOE01000020.1"/>
</dbReference>